<dbReference type="Pfam" id="PF06201">
    <property type="entry name" value="PITH"/>
    <property type="match status" value="1"/>
</dbReference>
<dbReference type="EMBL" id="JBFOLK010000003">
    <property type="protein sequence ID" value="KAL2527337.1"/>
    <property type="molecule type" value="Genomic_DNA"/>
</dbReference>
<name>A0ABD1UQK9_9LAMI</name>
<feature type="domain" description="PITH" evidence="1">
    <location>
        <begin position="196"/>
        <end position="260"/>
    </location>
</feature>
<dbReference type="GO" id="GO:0005737">
    <property type="term" value="C:cytoplasm"/>
    <property type="evidence" value="ECO:0007669"/>
    <property type="project" value="UniProtKB-ARBA"/>
</dbReference>
<dbReference type="Gene3D" id="2.60.120.470">
    <property type="entry name" value="PITH domain"/>
    <property type="match status" value="1"/>
</dbReference>
<comment type="caution">
    <text evidence="2">The sequence shown here is derived from an EMBL/GenBank/DDBJ whole genome shotgun (WGS) entry which is preliminary data.</text>
</comment>
<accession>A0ABD1UQK9</accession>
<organism evidence="2 3">
    <name type="scientific">Abeliophyllum distichum</name>
    <dbReference type="NCBI Taxonomy" id="126358"/>
    <lineage>
        <taxon>Eukaryota</taxon>
        <taxon>Viridiplantae</taxon>
        <taxon>Streptophyta</taxon>
        <taxon>Embryophyta</taxon>
        <taxon>Tracheophyta</taxon>
        <taxon>Spermatophyta</taxon>
        <taxon>Magnoliopsida</taxon>
        <taxon>eudicotyledons</taxon>
        <taxon>Gunneridae</taxon>
        <taxon>Pentapetalae</taxon>
        <taxon>asterids</taxon>
        <taxon>lamiids</taxon>
        <taxon>Lamiales</taxon>
        <taxon>Oleaceae</taxon>
        <taxon>Forsythieae</taxon>
        <taxon>Abeliophyllum</taxon>
    </lineage>
</organism>
<reference evidence="3" key="1">
    <citation type="submission" date="2024-07" db="EMBL/GenBank/DDBJ databases">
        <title>Two chromosome-level genome assemblies of Korean endemic species Abeliophyllum distichum and Forsythia ovata (Oleaceae).</title>
        <authorList>
            <person name="Jang H."/>
        </authorList>
    </citation>
    <scope>NUCLEOTIDE SEQUENCE [LARGE SCALE GENOMIC DNA]</scope>
</reference>
<keyword evidence="3" id="KW-1185">Reference proteome</keyword>
<evidence type="ECO:0000259" key="1">
    <source>
        <dbReference type="Pfam" id="PF06201"/>
    </source>
</evidence>
<dbReference type="AlphaFoldDB" id="A0ABD1UQK9"/>
<sequence length="296" mass="33084">MICLLPYYSTQCVVLADSSLLCTALERENDRKNSLWRFSSHSAPDSHISLLIFPTTAACLLSQKIKPYSLKISIPPMLNKTFLSSVGETSWIHYQDSQCGYFMCSYLIIAVLLLESNEKVLLCLLRSVSWRVLSFHCFCSRLPVLALGGGTMVTCGGILKKPITVSTSSLIFKVSLEDSPFHSVSSGEVLASKKVHIWFIQGCEDVKSISIDGADTTSPAKMRVFINRDGFDFSDAQNMQLLLEDLEENLQGVLEYHTRLTSQPLGLEPYIVILDAVHFPFFIEVEWPAKKVDKAK</sequence>
<evidence type="ECO:0000313" key="2">
    <source>
        <dbReference type="EMBL" id="KAL2527337.1"/>
    </source>
</evidence>
<dbReference type="SUPFAM" id="SSF49785">
    <property type="entry name" value="Galactose-binding domain-like"/>
    <property type="match status" value="1"/>
</dbReference>
<gene>
    <name evidence="2" type="ORF">Adt_12391</name>
</gene>
<protein>
    <submittedName>
        <fullName evidence="2">PITH domain-containing protein</fullName>
    </submittedName>
</protein>
<proteinExistence type="predicted"/>
<evidence type="ECO:0000313" key="3">
    <source>
        <dbReference type="Proteomes" id="UP001604336"/>
    </source>
</evidence>
<dbReference type="InterPro" id="IPR037047">
    <property type="entry name" value="PITH_dom_sf"/>
</dbReference>
<dbReference type="Proteomes" id="UP001604336">
    <property type="component" value="Unassembled WGS sequence"/>
</dbReference>
<dbReference type="InterPro" id="IPR010400">
    <property type="entry name" value="PITH_dom"/>
</dbReference>
<dbReference type="InterPro" id="IPR008979">
    <property type="entry name" value="Galactose-bd-like_sf"/>
</dbReference>